<evidence type="ECO:0000256" key="5">
    <source>
        <dbReference type="ARBA" id="ARBA00022692"/>
    </source>
</evidence>
<comment type="subcellular location">
    <subcellularLocation>
        <location evidence="1 8">Cell membrane</location>
        <topology evidence="1 8">Multi-pass membrane protein</topology>
    </subcellularLocation>
</comment>
<name>A0A1I7HU81_9FLAO</name>
<dbReference type="STRING" id="1224947.SAMN05216480_11118"/>
<evidence type="ECO:0000256" key="7">
    <source>
        <dbReference type="ARBA" id="ARBA00023136"/>
    </source>
</evidence>
<feature type="transmembrane region" description="Helical" evidence="8">
    <location>
        <begin position="69"/>
        <end position="88"/>
    </location>
</feature>
<organism evidence="9 10">
    <name type="scientific">Pustulibacterium marinum</name>
    <dbReference type="NCBI Taxonomy" id="1224947"/>
    <lineage>
        <taxon>Bacteria</taxon>
        <taxon>Pseudomonadati</taxon>
        <taxon>Bacteroidota</taxon>
        <taxon>Flavobacteriia</taxon>
        <taxon>Flavobacteriales</taxon>
        <taxon>Flavobacteriaceae</taxon>
        <taxon>Pustulibacterium</taxon>
    </lineage>
</organism>
<feature type="transmembrane region" description="Helical" evidence="8">
    <location>
        <begin position="200"/>
        <end position="218"/>
    </location>
</feature>
<evidence type="ECO:0000313" key="9">
    <source>
        <dbReference type="EMBL" id="SFU64181.1"/>
    </source>
</evidence>
<dbReference type="AlphaFoldDB" id="A0A1I7HU81"/>
<feature type="transmembrane region" description="Helical" evidence="8">
    <location>
        <begin position="175"/>
        <end position="193"/>
    </location>
</feature>
<proteinExistence type="inferred from homology"/>
<evidence type="ECO:0000256" key="1">
    <source>
        <dbReference type="ARBA" id="ARBA00004651"/>
    </source>
</evidence>
<comment type="similarity">
    <text evidence="2 8">Belongs to the 4-toluene sulfonate uptake permease (TSUP) (TC 2.A.102) family.</text>
</comment>
<dbReference type="Proteomes" id="UP000199138">
    <property type="component" value="Unassembled WGS sequence"/>
</dbReference>
<feature type="transmembrane region" description="Helical" evidence="8">
    <location>
        <begin position="132"/>
        <end position="155"/>
    </location>
</feature>
<sequence length="347" mass="39204">MWMVVWILLGTLISFWISAVCGGGASLLLIPLLSSVLPGAQIAPALTLGTFTSSASRLYVFRKNICWQIVRYYVPAALPAVWLGVWALKFINPIYLQFFMGFFLLLNLKQFLTSQKKDRPETIRKKSKNRLLIIGVLAGFISGVTGATGLLFNRFYLTYGLSKEEVVATRAANDIILHLIKIGLYASMGLFTIKAFGFGVLIALAAVVSSFTITYILPHISERLFRNIGHIAMGISGVLLLIHTGKTIYTKDRPSISFQRDWDVNPSYEAKFQWREDTFSLEWNPGKVLLIETSISFEEIPDRLQNSVKLMVDDASRIVYEKIHSTTGVYYEIHYTKHKINYKQTLK</sequence>
<evidence type="ECO:0000256" key="2">
    <source>
        <dbReference type="ARBA" id="ARBA00009142"/>
    </source>
</evidence>
<dbReference type="InterPro" id="IPR002781">
    <property type="entry name" value="TM_pro_TauE-like"/>
</dbReference>
<dbReference type="PANTHER" id="PTHR30269">
    <property type="entry name" value="TRANSMEMBRANE PROTEIN YFCA"/>
    <property type="match status" value="1"/>
</dbReference>
<evidence type="ECO:0000256" key="3">
    <source>
        <dbReference type="ARBA" id="ARBA00022448"/>
    </source>
</evidence>
<dbReference type="InterPro" id="IPR052017">
    <property type="entry name" value="TSUP"/>
</dbReference>
<gene>
    <name evidence="9" type="ORF">SAMN05216480_11118</name>
</gene>
<dbReference type="PANTHER" id="PTHR30269:SF37">
    <property type="entry name" value="MEMBRANE TRANSPORTER PROTEIN"/>
    <property type="match status" value="1"/>
</dbReference>
<evidence type="ECO:0000256" key="4">
    <source>
        <dbReference type="ARBA" id="ARBA00022475"/>
    </source>
</evidence>
<feature type="transmembrane region" description="Helical" evidence="8">
    <location>
        <begin position="224"/>
        <end position="243"/>
    </location>
</feature>
<protein>
    <recommendedName>
        <fullName evidence="8">Probable membrane transporter protein</fullName>
    </recommendedName>
</protein>
<keyword evidence="10" id="KW-1185">Reference proteome</keyword>
<keyword evidence="3" id="KW-0813">Transport</keyword>
<keyword evidence="5 8" id="KW-0812">Transmembrane</keyword>
<dbReference type="Pfam" id="PF01925">
    <property type="entry name" value="TauE"/>
    <property type="match status" value="1"/>
</dbReference>
<dbReference type="GO" id="GO:0005886">
    <property type="term" value="C:plasma membrane"/>
    <property type="evidence" value="ECO:0007669"/>
    <property type="project" value="UniProtKB-SubCell"/>
</dbReference>
<dbReference type="EMBL" id="FPBK01000011">
    <property type="protein sequence ID" value="SFU64181.1"/>
    <property type="molecule type" value="Genomic_DNA"/>
</dbReference>
<evidence type="ECO:0000256" key="6">
    <source>
        <dbReference type="ARBA" id="ARBA00022989"/>
    </source>
</evidence>
<feature type="transmembrane region" description="Helical" evidence="8">
    <location>
        <begin position="94"/>
        <end position="112"/>
    </location>
</feature>
<keyword evidence="4 8" id="KW-1003">Cell membrane</keyword>
<keyword evidence="7 8" id="KW-0472">Membrane</keyword>
<accession>A0A1I7HU81</accession>
<evidence type="ECO:0000313" key="10">
    <source>
        <dbReference type="Proteomes" id="UP000199138"/>
    </source>
</evidence>
<keyword evidence="6 8" id="KW-1133">Transmembrane helix</keyword>
<dbReference type="OrthoDB" id="8421744at2"/>
<reference evidence="9 10" key="1">
    <citation type="submission" date="2016-10" db="EMBL/GenBank/DDBJ databases">
        <authorList>
            <person name="de Groot N.N."/>
        </authorList>
    </citation>
    <scope>NUCLEOTIDE SEQUENCE [LARGE SCALE GENOMIC DNA]</scope>
    <source>
        <strain evidence="9 10">CGMCC 1.12333</strain>
    </source>
</reference>
<dbReference type="RefSeq" id="WP_093025686.1">
    <property type="nucleotide sequence ID" value="NZ_FPBK01000011.1"/>
</dbReference>
<evidence type="ECO:0000256" key="8">
    <source>
        <dbReference type="RuleBase" id="RU363041"/>
    </source>
</evidence>